<evidence type="ECO:0000256" key="2">
    <source>
        <dbReference type="ARBA" id="ARBA00022692"/>
    </source>
</evidence>
<comment type="caution">
    <text evidence="8">The sequence shown here is derived from an EMBL/GenBank/DDBJ whole genome shotgun (WGS) entry which is preliminary data.</text>
</comment>
<evidence type="ECO:0000256" key="5">
    <source>
        <dbReference type="SAM" id="MobiDB-lite"/>
    </source>
</evidence>
<comment type="subcellular location">
    <subcellularLocation>
        <location evidence="1">Membrane</location>
        <topology evidence="1">Single-pass type I membrane protein</topology>
    </subcellularLocation>
</comment>
<keyword evidence="9" id="KW-1185">Reference proteome</keyword>
<dbReference type="Pfam" id="PF01034">
    <property type="entry name" value="Syndecan"/>
    <property type="match status" value="1"/>
</dbReference>
<dbReference type="EMBL" id="CAJFCJ010000003">
    <property type="protein sequence ID" value="CAD5112828.1"/>
    <property type="molecule type" value="Genomic_DNA"/>
</dbReference>
<sequence>MEPILIYQSGSSPSEELITSGAGAGSGCQSDDEDDCSNVTPTPRDALITPVFRPKPITKVVIPSSRPVSTPKTLTETIETDDEDYEGSASIKSTNRPKYTTTATVSSTSMPVSKRTTIGKVYSTVPTTKRTRTTSKTVSPVRKSTTTKEGIDLATNSRTSDEPSILSVEPTDDEPFNRKTTVSVNPASEPPPNEISTGKFSLNLGLIIGVACGVLVLLLIVTYVLYKYRARDDGSYKVDESKNYIAYQQAATKPPPTETAVLSTAPNAQVVVAPTATKSKKDVKEWFV</sequence>
<evidence type="ECO:0000256" key="4">
    <source>
        <dbReference type="ARBA" id="ARBA00023136"/>
    </source>
</evidence>
<dbReference type="InterPro" id="IPR003585">
    <property type="entry name" value="Neurexin-like"/>
</dbReference>
<evidence type="ECO:0000313" key="8">
    <source>
        <dbReference type="EMBL" id="CAD5112828.1"/>
    </source>
</evidence>
<dbReference type="SMART" id="SM00294">
    <property type="entry name" value="4.1m"/>
    <property type="match status" value="1"/>
</dbReference>
<organism evidence="8 9">
    <name type="scientific">Dimorphilus gyrociliatus</name>
    <dbReference type="NCBI Taxonomy" id="2664684"/>
    <lineage>
        <taxon>Eukaryota</taxon>
        <taxon>Metazoa</taxon>
        <taxon>Spiralia</taxon>
        <taxon>Lophotrochozoa</taxon>
        <taxon>Annelida</taxon>
        <taxon>Polychaeta</taxon>
        <taxon>Polychaeta incertae sedis</taxon>
        <taxon>Dinophilidae</taxon>
        <taxon>Dimorphilus</taxon>
    </lineage>
</organism>
<evidence type="ECO:0000256" key="6">
    <source>
        <dbReference type="SAM" id="Phobius"/>
    </source>
</evidence>
<feature type="compositionally biased region" description="Polar residues" evidence="5">
    <location>
        <begin position="143"/>
        <end position="158"/>
    </location>
</feature>
<proteinExistence type="predicted"/>
<keyword evidence="3 6" id="KW-1133">Transmembrane helix</keyword>
<feature type="domain" description="Neurexin/syndecan/glycophorin C" evidence="7">
    <location>
        <begin position="225"/>
        <end position="243"/>
    </location>
</feature>
<reference evidence="8 9" key="1">
    <citation type="submission" date="2020-08" db="EMBL/GenBank/DDBJ databases">
        <authorList>
            <person name="Hejnol A."/>
        </authorList>
    </citation>
    <scope>NUCLEOTIDE SEQUENCE [LARGE SCALE GENOMIC DNA]</scope>
</reference>
<feature type="region of interest" description="Disordered" evidence="5">
    <location>
        <begin position="1"/>
        <end position="47"/>
    </location>
</feature>
<dbReference type="OrthoDB" id="6275838at2759"/>
<accession>A0A7I8V9A4</accession>
<feature type="region of interest" description="Disordered" evidence="5">
    <location>
        <begin position="63"/>
        <end position="96"/>
    </location>
</feature>
<keyword evidence="2 6" id="KW-0812">Transmembrane</keyword>
<keyword evidence="4 6" id="KW-0472">Membrane</keyword>
<dbReference type="AlphaFoldDB" id="A0A7I8V9A4"/>
<dbReference type="GO" id="GO:0016020">
    <property type="term" value="C:membrane"/>
    <property type="evidence" value="ECO:0007669"/>
    <property type="project" value="UniProtKB-SubCell"/>
</dbReference>
<name>A0A7I8V9A4_9ANNE</name>
<evidence type="ECO:0000259" key="7">
    <source>
        <dbReference type="SMART" id="SM00294"/>
    </source>
</evidence>
<feature type="compositionally biased region" description="Low complexity" evidence="5">
    <location>
        <begin position="128"/>
        <end position="142"/>
    </location>
</feature>
<dbReference type="InterPro" id="IPR027789">
    <property type="entry name" value="Syndecan/Neurexin_dom"/>
</dbReference>
<feature type="transmembrane region" description="Helical" evidence="6">
    <location>
        <begin position="200"/>
        <end position="226"/>
    </location>
</feature>
<evidence type="ECO:0000256" key="3">
    <source>
        <dbReference type="ARBA" id="ARBA00022989"/>
    </source>
</evidence>
<evidence type="ECO:0000256" key="1">
    <source>
        <dbReference type="ARBA" id="ARBA00004479"/>
    </source>
</evidence>
<feature type="region of interest" description="Disordered" evidence="5">
    <location>
        <begin position="128"/>
        <end position="191"/>
    </location>
</feature>
<gene>
    <name evidence="8" type="ORF">DGYR_LOCUS1898</name>
</gene>
<protein>
    <submittedName>
        <fullName evidence="8">DgyrCDS2039</fullName>
    </submittedName>
</protein>
<evidence type="ECO:0000313" key="9">
    <source>
        <dbReference type="Proteomes" id="UP000549394"/>
    </source>
</evidence>
<dbReference type="Proteomes" id="UP000549394">
    <property type="component" value="Unassembled WGS sequence"/>
</dbReference>